<dbReference type="InterPro" id="IPR001648">
    <property type="entry name" value="Ribosomal_bS18"/>
</dbReference>
<evidence type="ECO:0000256" key="1">
    <source>
        <dbReference type="ARBA" id="ARBA00005589"/>
    </source>
</evidence>
<dbReference type="GO" id="GO:0006412">
    <property type="term" value="P:translation"/>
    <property type="evidence" value="ECO:0007669"/>
    <property type="project" value="UniProtKB-UniRule"/>
</dbReference>
<dbReference type="AlphaFoldDB" id="A0A1F7X2N4"/>
<sequence>MAIGRKKNRKVRRIIKKTYDVCPFCKERKDPGYKEYQKLFPFLSERAKILGKARTGVCSRHQRKLSQAIKRARYLGLLSFTPRV</sequence>
<accession>A0A1F7X2N4</accession>
<comment type="function">
    <text evidence="4">Binds as a heterodimer with protein bS6 to the central domain of the 16S rRNA, where it helps stabilize the platform of the 30S subunit.</text>
</comment>
<name>A0A1F7X2N4_9BACT</name>
<dbReference type="PRINTS" id="PR00974">
    <property type="entry name" value="RIBOSOMALS18"/>
</dbReference>
<comment type="subunit">
    <text evidence="4">Part of the 30S ribosomal subunit. Forms a tight heterodimer with protein bS6.</text>
</comment>
<keyword evidence="3 4" id="KW-0687">Ribonucleoprotein</keyword>
<gene>
    <name evidence="4" type="primary">rpsR</name>
    <name evidence="6" type="ORF">A2159_03800</name>
</gene>
<dbReference type="GO" id="GO:0003735">
    <property type="term" value="F:structural constituent of ribosome"/>
    <property type="evidence" value="ECO:0007669"/>
    <property type="project" value="InterPro"/>
</dbReference>
<dbReference type="GO" id="GO:0070181">
    <property type="term" value="F:small ribosomal subunit rRNA binding"/>
    <property type="evidence" value="ECO:0007669"/>
    <property type="project" value="TreeGrafter"/>
</dbReference>
<evidence type="ECO:0000313" key="6">
    <source>
        <dbReference type="EMBL" id="OGM08638.1"/>
    </source>
</evidence>
<dbReference type="NCBIfam" id="TIGR00165">
    <property type="entry name" value="S18"/>
    <property type="match status" value="1"/>
</dbReference>
<evidence type="ECO:0000256" key="2">
    <source>
        <dbReference type="ARBA" id="ARBA00022980"/>
    </source>
</evidence>
<dbReference type="PANTHER" id="PTHR13479:SF40">
    <property type="entry name" value="SMALL RIBOSOMAL SUBUNIT PROTEIN BS18M"/>
    <property type="match status" value="1"/>
</dbReference>
<keyword evidence="2 4" id="KW-0689">Ribosomal protein</keyword>
<dbReference type="Pfam" id="PF01084">
    <property type="entry name" value="Ribosomal_S18"/>
    <property type="match status" value="1"/>
</dbReference>
<protein>
    <recommendedName>
        <fullName evidence="4">Small ribosomal subunit protein bS18</fullName>
    </recommendedName>
</protein>
<dbReference type="HAMAP" id="MF_00270">
    <property type="entry name" value="Ribosomal_bS18"/>
    <property type="match status" value="1"/>
</dbReference>
<evidence type="ECO:0000256" key="4">
    <source>
        <dbReference type="HAMAP-Rule" id="MF_00270"/>
    </source>
</evidence>
<evidence type="ECO:0000256" key="5">
    <source>
        <dbReference type="RuleBase" id="RU003910"/>
    </source>
</evidence>
<evidence type="ECO:0000313" key="7">
    <source>
        <dbReference type="Proteomes" id="UP000179219"/>
    </source>
</evidence>
<comment type="similarity">
    <text evidence="1 4 5">Belongs to the bacterial ribosomal protein bS18 family.</text>
</comment>
<dbReference type="Gene3D" id="4.10.640.10">
    <property type="entry name" value="Ribosomal protein S18"/>
    <property type="match status" value="1"/>
</dbReference>
<dbReference type="EMBL" id="MGFP01000042">
    <property type="protein sequence ID" value="OGM08638.1"/>
    <property type="molecule type" value="Genomic_DNA"/>
</dbReference>
<keyword evidence="4" id="KW-0699">rRNA-binding</keyword>
<organism evidence="6 7">
    <name type="scientific">Candidatus Woesebacteria bacterium RBG_13_34_9</name>
    <dbReference type="NCBI Taxonomy" id="1802477"/>
    <lineage>
        <taxon>Bacteria</taxon>
        <taxon>Candidatus Woeseibacteriota</taxon>
    </lineage>
</organism>
<dbReference type="PANTHER" id="PTHR13479">
    <property type="entry name" value="30S RIBOSOMAL PROTEIN S18"/>
    <property type="match status" value="1"/>
</dbReference>
<reference evidence="6 7" key="1">
    <citation type="journal article" date="2016" name="Nat. Commun.">
        <title>Thousands of microbial genomes shed light on interconnected biogeochemical processes in an aquifer system.</title>
        <authorList>
            <person name="Anantharaman K."/>
            <person name="Brown C.T."/>
            <person name="Hug L.A."/>
            <person name="Sharon I."/>
            <person name="Castelle C.J."/>
            <person name="Probst A.J."/>
            <person name="Thomas B.C."/>
            <person name="Singh A."/>
            <person name="Wilkins M.J."/>
            <person name="Karaoz U."/>
            <person name="Brodie E.L."/>
            <person name="Williams K.H."/>
            <person name="Hubbard S.S."/>
            <person name="Banfield J.F."/>
        </authorList>
    </citation>
    <scope>NUCLEOTIDE SEQUENCE [LARGE SCALE GENOMIC DNA]</scope>
</reference>
<dbReference type="InterPro" id="IPR036870">
    <property type="entry name" value="Ribosomal_bS18_sf"/>
</dbReference>
<evidence type="ECO:0000256" key="3">
    <source>
        <dbReference type="ARBA" id="ARBA00023274"/>
    </source>
</evidence>
<dbReference type="SUPFAM" id="SSF46911">
    <property type="entry name" value="Ribosomal protein S18"/>
    <property type="match status" value="1"/>
</dbReference>
<dbReference type="GO" id="GO:0022627">
    <property type="term" value="C:cytosolic small ribosomal subunit"/>
    <property type="evidence" value="ECO:0007669"/>
    <property type="project" value="TreeGrafter"/>
</dbReference>
<proteinExistence type="inferred from homology"/>
<dbReference type="Proteomes" id="UP000179219">
    <property type="component" value="Unassembled WGS sequence"/>
</dbReference>
<comment type="caution">
    <text evidence="6">The sequence shown here is derived from an EMBL/GenBank/DDBJ whole genome shotgun (WGS) entry which is preliminary data.</text>
</comment>
<keyword evidence="4" id="KW-0694">RNA-binding</keyword>